<proteinExistence type="predicted"/>
<dbReference type="EMBL" id="JAZHXI010000008">
    <property type="protein sequence ID" value="KAL2069060.1"/>
    <property type="molecule type" value="Genomic_DNA"/>
</dbReference>
<sequence>MGSLHHHCPSLSADLIGAEDTKAGLALFRGIPFATVSKRWTQSQVKDSLSSPFDATKFGPRCPQPPHVSVITASQKVPDFEEDEFSCLNLNIACPVEALPKKNEGESGEKKLLPVFVWVHGGAFKNGSISDPRFYSSALSTLASRSSHPVIIVQIAYRLGVFGFLASNDLLSEHTSAAASASELEPFANFGLHDQKTAFQWIQTHISDFGGDPENVTACGVSAGSASLHMHILSGKPLFDRAILMSGCAPTMGPFPLPLFEKGWMKFCKSSGVDGLESAEERLEGLRSLSTEEAMKKMGGSSMFAPLAEGAYLPLGWKVGDKHPRTRCKEIIVSNTLVEAIIFDILAALLPQQVFYSKVLAAFPDTTDSSRFIELFGFSFAQGKEMSPDEYRDALRSFLSTVVFHYPSLRVAESFSSTYASPTKEGTEKNTETDTNTKSYLYHINTPSPYPGPSYNLSVHGLCAILLFNNADDAWTSDTRYIAENLAKTLIRFAYGEEPCQEFAAGGPVMTFEEKGLSLGPLEQGEDVGWGREDGTIGWLREHFEEAARLVMGLMG</sequence>
<keyword evidence="3" id="KW-1185">Reference proteome</keyword>
<dbReference type="InterPro" id="IPR029058">
    <property type="entry name" value="AB_hydrolase_fold"/>
</dbReference>
<evidence type="ECO:0000313" key="3">
    <source>
        <dbReference type="Proteomes" id="UP001595075"/>
    </source>
</evidence>
<evidence type="ECO:0000259" key="1">
    <source>
        <dbReference type="Pfam" id="PF00135"/>
    </source>
</evidence>
<dbReference type="Proteomes" id="UP001595075">
    <property type="component" value="Unassembled WGS sequence"/>
</dbReference>
<dbReference type="Pfam" id="PF00135">
    <property type="entry name" value="COesterase"/>
    <property type="match status" value="1"/>
</dbReference>
<protein>
    <recommendedName>
        <fullName evidence="1">Carboxylesterase type B domain-containing protein</fullName>
    </recommendedName>
</protein>
<comment type="caution">
    <text evidence="2">The sequence shown here is derived from an EMBL/GenBank/DDBJ whole genome shotgun (WGS) entry which is preliminary data.</text>
</comment>
<feature type="domain" description="Carboxylesterase type B" evidence="1">
    <location>
        <begin position="21"/>
        <end position="501"/>
    </location>
</feature>
<gene>
    <name evidence="2" type="ORF">VTL71DRAFT_15398</name>
</gene>
<organism evidence="2 3">
    <name type="scientific">Oculimacula yallundae</name>
    <dbReference type="NCBI Taxonomy" id="86028"/>
    <lineage>
        <taxon>Eukaryota</taxon>
        <taxon>Fungi</taxon>
        <taxon>Dikarya</taxon>
        <taxon>Ascomycota</taxon>
        <taxon>Pezizomycotina</taxon>
        <taxon>Leotiomycetes</taxon>
        <taxon>Helotiales</taxon>
        <taxon>Ploettnerulaceae</taxon>
        <taxon>Oculimacula</taxon>
    </lineage>
</organism>
<dbReference type="SUPFAM" id="SSF53474">
    <property type="entry name" value="alpha/beta-Hydrolases"/>
    <property type="match status" value="1"/>
</dbReference>
<dbReference type="InterPro" id="IPR002018">
    <property type="entry name" value="CarbesteraseB"/>
</dbReference>
<dbReference type="Gene3D" id="3.40.50.1820">
    <property type="entry name" value="alpha/beta hydrolase"/>
    <property type="match status" value="1"/>
</dbReference>
<evidence type="ECO:0000313" key="2">
    <source>
        <dbReference type="EMBL" id="KAL2069060.1"/>
    </source>
</evidence>
<name>A0ABR4CGI5_9HELO</name>
<accession>A0ABR4CGI5</accession>
<dbReference type="InterPro" id="IPR050309">
    <property type="entry name" value="Type-B_Carboxylest/Lipase"/>
</dbReference>
<dbReference type="PANTHER" id="PTHR11559">
    <property type="entry name" value="CARBOXYLESTERASE"/>
    <property type="match status" value="1"/>
</dbReference>
<reference evidence="2 3" key="1">
    <citation type="journal article" date="2024" name="Commun. Biol.">
        <title>Comparative genomic analysis of thermophilic fungi reveals convergent evolutionary adaptations and gene losses.</title>
        <authorList>
            <person name="Steindorff A.S."/>
            <person name="Aguilar-Pontes M.V."/>
            <person name="Robinson A.J."/>
            <person name="Andreopoulos B."/>
            <person name="LaButti K."/>
            <person name="Kuo A."/>
            <person name="Mondo S."/>
            <person name="Riley R."/>
            <person name="Otillar R."/>
            <person name="Haridas S."/>
            <person name="Lipzen A."/>
            <person name="Grimwood J."/>
            <person name="Schmutz J."/>
            <person name="Clum A."/>
            <person name="Reid I.D."/>
            <person name="Moisan M.C."/>
            <person name="Butler G."/>
            <person name="Nguyen T.T.M."/>
            <person name="Dewar K."/>
            <person name="Conant G."/>
            <person name="Drula E."/>
            <person name="Henrissat B."/>
            <person name="Hansel C."/>
            <person name="Singer S."/>
            <person name="Hutchinson M.I."/>
            <person name="de Vries R.P."/>
            <person name="Natvig D.O."/>
            <person name="Powell A.J."/>
            <person name="Tsang A."/>
            <person name="Grigoriev I.V."/>
        </authorList>
    </citation>
    <scope>NUCLEOTIDE SEQUENCE [LARGE SCALE GENOMIC DNA]</scope>
    <source>
        <strain evidence="2 3">CBS 494.80</strain>
    </source>
</reference>